<evidence type="ECO:0000256" key="3">
    <source>
        <dbReference type="ARBA" id="ARBA00022660"/>
    </source>
</evidence>
<dbReference type="STRING" id="655353.SAMN04488056_112137"/>
<evidence type="ECO:0000256" key="7">
    <source>
        <dbReference type="SAM" id="MobiDB-lite"/>
    </source>
</evidence>
<organism evidence="8 9">
    <name type="scientific">Cohaesibacter marisflavi</name>
    <dbReference type="NCBI Taxonomy" id="655353"/>
    <lineage>
        <taxon>Bacteria</taxon>
        <taxon>Pseudomonadati</taxon>
        <taxon>Pseudomonadota</taxon>
        <taxon>Alphaproteobacteria</taxon>
        <taxon>Hyphomicrobiales</taxon>
        <taxon>Cohaesibacteraceae</taxon>
    </lineage>
</organism>
<dbReference type="Pfam" id="PF04800">
    <property type="entry name" value="NDUS4"/>
    <property type="match status" value="1"/>
</dbReference>
<dbReference type="GO" id="GO:0022900">
    <property type="term" value="P:electron transport chain"/>
    <property type="evidence" value="ECO:0007669"/>
    <property type="project" value="InterPro"/>
</dbReference>
<comment type="subcellular location">
    <subcellularLocation>
        <location evidence="1">Membrane</location>
    </subcellularLocation>
</comment>
<evidence type="ECO:0000313" key="8">
    <source>
        <dbReference type="EMBL" id="SFO77167.1"/>
    </source>
</evidence>
<dbReference type="PANTHER" id="PTHR12219:SF8">
    <property type="entry name" value="NADH DEHYDROGENASE [UBIQUINONE] IRON-SULFUR PROTEIN 4, MITOCHONDRIAL"/>
    <property type="match status" value="1"/>
</dbReference>
<gene>
    <name evidence="8" type="ORF">SAMN04488056_112137</name>
</gene>
<dbReference type="InterPro" id="IPR038532">
    <property type="entry name" value="NDUFS4-like_sf"/>
</dbReference>
<dbReference type="Gene3D" id="3.30.160.190">
    <property type="entry name" value="atu1810 like domain"/>
    <property type="match status" value="1"/>
</dbReference>
<dbReference type="Proteomes" id="UP000199236">
    <property type="component" value="Unassembled WGS sequence"/>
</dbReference>
<dbReference type="PANTHER" id="PTHR12219">
    <property type="entry name" value="NADH-UBIQUINONE OXIDOREDUCTASE"/>
    <property type="match status" value="1"/>
</dbReference>
<feature type="compositionally biased region" description="Polar residues" evidence="7">
    <location>
        <begin position="12"/>
        <end position="21"/>
    </location>
</feature>
<reference evidence="8 9" key="1">
    <citation type="submission" date="2016-10" db="EMBL/GenBank/DDBJ databases">
        <authorList>
            <person name="de Groot N.N."/>
        </authorList>
    </citation>
    <scope>NUCLEOTIDE SEQUENCE [LARGE SCALE GENOMIC DNA]</scope>
    <source>
        <strain evidence="8 9">CGMCC 1.9157</strain>
    </source>
</reference>
<evidence type="ECO:0000313" key="9">
    <source>
        <dbReference type="Proteomes" id="UP000199236"/>
    </source>
</evidence>
<keyword evidence="2" id="KW-0813">Transport</keyword>
<keyword evidence="6" id="KW-0472">Membrane</keyword>
<accession>A0A1I5JWL0</accession>
<keyword evidence="9" id="KW-1185">Reference proteome</keyword>
<dbReference type="InterPro" id="IPR006885">
    <property type="entry name" value="NADH_UbQ_FeS_4_mit-like"/>
</dbReference>
<dbReference type="AlphaFoldDB" id="A0A1I5JWL0"/>
<evidence type="ECO:0000256" key="6">
    <source>
        <dbReference type="ARBA" id="ARBA00023136"/>
    </source>
</evidence>
<evidence type="ECO:0000256" key="1">
    <source>
        <dbReference type="ARBA" id="ARBA00004370"/>
    </source>
</evidence>
<feature type="region of interest" description="Disordered" evidence="7">
    <location>
        <begin position="1"/>
        <end position="21"/>
    </location>
</feature>
<proteinExistence type="predicted"/>
<dbReference type="EMBL" id="FOVR01000012">
    <property type="protein sequence ID" value="SFO77167.1"/>
    <property type="molecule type" value="Genomic_DNA"/>
</dbReference>
<name>A0A1I5JWL0_9HYPH</name>
<evidence type="ECO:0000256" key="4">
    <source>
        <dbReference type="ARBA" id="ARBA00022946"/>
    </source>
</evidence>
<evidence type="ECO:0000256" key="2">
    <source>
        <dbReference type="ARBA" id="ARBA00022448"/>
    </source>
</evidence>
<dbReference type="RefSeq" id="WP_175528164.1">
    <property type="nucleotide sequence ID" value="NZ_FOVR01000012.1"/>
</dbReference>
<dbReference type="GO" id="GO:0016020">
    <property type="term" value="C:membrane"/>
    <property type="evidence" value="ECO:0007669"/>
    <property type="project" value="UniProtKB-SubCell"/>
</dbReference>
<evidence type="ECO:0000256" key="5">
    <source>
        <dbReference type="ARBA" id="ARBA00022982"/>
    </source>
</evidence>
<sequence>MTKARIFKPSKNAMQSGQATSQDWHLTFEPVSARKIDPLMGHMSSADTRQQINLSFPTKEAAIAYAERENIDYLVMKPKERKRNVKAYSDNFSTTRVEGNWTH</sequence>
<keyword evidence="4" id="KW-0809">Transit peptide</keyword>
<keyword evidence="5" id="KW-0249">Electron transport</keyword>
<protein>
    <submittedName>
        <fullName evidence="8">ETC complex I subunit conserved region</fullName>
    </submittedName>
</protein>
<keyword evidence="3" id="KW-0679">Respiratory chain</keyword>